<evidence type="ECO:0000313" key="3">
    <source>
        <dbReference type="Proteomes" id="UP001177140"/>
    </source>
</evidence>
<dbReference type="SUPFAM" id="SSF52047">
    <property type="entry name" value="RNI-like"/>
    <property type="match status" value="1"/>
</dbReference>
<proteinExistence type="predicted"/>
<dbReference type="Gene3D" id="1.20.1280.50">
    <property type="match status" value="1"/>
</dbReference>
<keyword evidence="3" id="KW-1185">Reference proteome</keyword>
<dbReference type="GO" id="GO:0019005">
    <property type="term" value="C:SCF ubiquitin ligase complex"/>
    <property type="evidence" value="ECO:0007669"/>
    <property type="project" value="TreeGrafter"/>
</dbReference>
<dbReference type="InterPro" id="IPR032675">
    <property type="entry name" value="LRR_dom_sf"/>
</dbReference>
<gene>
    <name evidence="2" type="ORF">MKW94_006188</name>
</gene>
<dbReference type="SMART" id="SM00367">
    <property type="entry name" value="LRR_CC"/>
    <property type="match status" value="4"/>
</dbReference>
<dbReference type="InterPro" id="IPR036047">
    <property type="entry name" value="F-box-like_dom_sf"/>
</dbReference>
<evidence type="ECO:0000256" key="1">
    <source>
        <dbReference type="SAM" id="MobiDB-lite"/>
    </source>
</evidence>
<evidence type="ECO:0008006" key="4">
    <source>
        <dbReference type="Google" id="ProtNLM"/>
    </source>
</evidence>
<dbReference type="SUPFAM" id="SSF81383">
    <property type="entry name" value="F-box domain"/>
    <property type="match status" value="1"/>
</dbReference>
<dbReference type="Pfam" id="PF13516">
    <property type="entry name" value="LRR_6"/>
    <property type="match status" value="2"/>
</dbReference>
<accession>A0AA41SMZ6</accession>
<reference evidence="2" key="1">
    <citation type="submission" date="2022-03" db="EMBL/GenBank/DDBJ databases">
        <title>A functionally conserved STORR gene fusion in Papaver species that diverged 16.8 million years ago.</title>
        <authorList>
            <person name="Catania T."/>
        </authorList>
    </citation>
    <scope>NUCLEOTIDE SEQUENCE</scope>
    <source>
        <strain evidence="2">S-191538</strain>
    </source>
</reference>
<name>A0AA41SMZ6_PAPNU</name>
<dbReference type="CDD" id="cd22159">
    <property type="entry name" value="F-box_AtTIR1-like"/>
    <property type="match status" value="1"/>
</dbReference>
<dbReference type="Proteomes" id="UP001177140">
    <property type="component" value="Unassembled WGS sequence"/>
</dbReference>
<organism evidence="2 3">
    <name type="scientific">Papaver nudicaule</name>
    <name type="common">Iceland poppy</name>
    <dbReference type="NCBI Taxonomy" id="74823"/>
    <lineage>
        <taxon>Eukaryota</taxon>
        <taxon>Viridiplantae</taxon>
        <taxon>Streptophyta</taxon>
        <taxon>Embryophyta</taxon>
        <taxon>Tracheophyta</taxon>
        <taxon>Spermatophyta</taxon>
        <taxon>Magnoliopsida</taxon>
        <taxon>Ranunculales</taxon>
        <taxon>Papaveraceae</taxon>
        <taxon>Papaveroideae</taxon>
        <taxon>Papaver</taxon>
    </lineage>
</organism>
<dbReference type="InterPro" id="IPR006553">
    <property type="entry name" value="Leu-rich_rpt_Cys-con_subtyp"/>
</dbReference>
<feature type="region of interest" description="Disordered" evidence="1">
    <location>
        <begin position="141"/>
        <end position="169"/>
    </location>
</feature>
<sequence>MGLSAGRHVTTGWGKLQLTSKTVQEESMKDDAHPCKTCKITDLPDDCLSLVYQSLQSSTDHSSFSLVCRRWLHIQNNNHESLWDIDDSPCSLRNKLLIRFKHLKRLSLSGLPEVDTDYLKSQSQFFGSKIQYLCLGDCSENSDGEDRSEYLDGEDRSDYSDAEDCSEYSDGEDCSEYSDEKLPLMFSLFPHLTSIRLNGTSITDKGLEVLASCCASLKEVDLGHCEGITDKGVEVLAKCSITDLGISFLIQNCSELRSLSTACTTNITGIGFLGCPKTLIRVDALAMIELTTEGVKAIVSGGGIRILRLSSMIPLSNEAVLTISKGCPLLEVLYLGTCNEVDLEGWKAVGLYCGNLEELYLPGSHKLCDQGLMALCDGCSKLSCLMVEKWSDFGRELFKRERPNARLLQFDKSPCGAKYTLQLANIVWLFWKICLVFRCLFRSISEKIHVL</sequence>
<evidence type="ECO:0000313" key="2">
    <source>
        <dbReference type="EMBL" id="MCL7037950.1"/>
    </source>
</evidence>
<dbReference type="PANTHER" id="PTHR13318">
    <property type="entry name" value="PARTNER OF PAIRED, ISOFORM B-RELATED"/>
    <property type="match status" value="1"/>
</dbReference>
<dbReference type="EMBL" id="JAJJMA010185137">
    <property type="protein sequence ID" value="MCL7037950.1"/>
    <property type="molecule type" value="Genomic_DNA"/>
</dbReference>
<dbReference type="InterPro" id="IPR001611">
    <property type="entry name" value="Leu-rich_rpt"/>
</dbReference>
<feature type="compositionally biased region" description="Basic and acidic residues" evidence="1">
    <location>
        <begin position="144"/>
        <end position="159"/>
    </location>
</feature>
<protein>
    <recommendedName>
        <fullName evidence="4">F-box domain-containing protein</fullName>
    </recommendedName>
</protein>
<dbReference type="Gene3D" id="3.80.10.10">
    <property type="entry name" value="Ribonuclease Inhibitor"/>
    <property type="match status" value="2"/>
</dbReference>
<dbReference type="PANTHER" id="PTHR13318:SF26">
    <property type="entry name" value="F-BOX_LRR-REPEAT PROTEIN 12"/>
    <property type="match status" value="1"/>
</dbReference>
<dbReference type="AlphaFoldDB" id="A0AA41SMZ6"/>
<feature type="compositionally biased region" description="Acidic residues" evidence="1">
    <location>
        <begin position="160"/>
        <end position="169"/>
    </location>
</feature>
<comment type="caution">
    <text evidence="2">The sequence shown here is derived from an EMBL/GenBank/DDBJ whole genome shotgun (WGS) entry which is preliminary data.</text>
</comment>
<dbReference type="GO" id="GO:0031146">
    <property type="term" value="P:SCF-dependent proteasomal ubiquitin-dependent protein catabolic process"/>
    <property type="evidence" value="ECO:0007669"/>
    <property type="project" value="TreeGrafter"/>
</dbReference>